<evidence type="ECO:0000256" key="1">
    <source>
        <dbReference type="SAM" id="MobiDB-lite"/>
    </source>
</evidence>
<feature type="region of interest" description="Disordered" evidence="1">
    <location>
        <begin position="28"/>
        <end position="50"/>
    </location>
</feature>
<name>A0ABN9E3X6_9NEOB</name>
<accession>A0ABN9E3X6</accession>
<gene>
    <name evidence="2" type="ORF">SPARVUS_LOCUS9120058</name>
</gene>
<sequence>MNGSAAATYPAKTYADYSYGSPYHPHHQYGGAYNRVQPPTSQPGKPGGEGCAVRAVLEVREVVSAQAGGAGSGLRAAL</sequence>
<dbReference type="EMBL" id="CATNWA010015111">
    <property type="protein sequence ID" value="CAI9579599.1"/>
    <property type="molecule type" value="Genomic_DNA"/>
</dbReference>
<keyword evidence="3" id="KW-1185">Reference proteome</keyword>
<dbReference type="Proteomes" id="UP001162483">
    <property type="component" value="Unassembled WGS sequence"/>
</dbReference>
<protein>
    <submittedName>
        <fullName evidence="2">Uncharacterized protein</fullName>
    </submittedName>
</protein>
<evidence type="ECO:0000313" key="2">
    <source>
        <dbReference type="EMBL" id="CAI9579599.1"/>
    </source>
</evidence>
<proteinExistence type="predicted"/>
<evidence type="ECO:0000313" key="3">
    <source>
        <dbReference type="Proteomes" id="UP001162483"/>
    </source>
</evidence>
<comment type="caution">
    <text evidence="2">The sequence shown here is derived from an EMBL/GenBank/DDBJ whole genome shotgun (WGS) entry which is preliminary data.</text>
</comment>
<reference evidence="2" key="1">
    <citation type="submission" date="2023-05" db="EMBL/GenBank/DDBJ databases">
        <authorList>
            <person name="Stuckert A."/>
        </authorList>
    </citation>
    <scope>NUCLEOTIDE SEQUENCE</scope>
</reference>
<organism evidence="2 3">
    <name type="scientific">Staurois parvus</name>
    <dbReference type="NCBI Taxonomy" id="386267"/>
    <lineage>
        <taxon>Eukaryota</taxon>
        <taxon>Metazoa</taxon>
        <taxon>Chordata</taxon>
        <taxon>Craniata</taxon>
        <taxon>Vertebrata</taxon>
        <taxon>Euteleostomi</taxon>
        <taxon>Amphibia</taxon>
        <taxon>Batrachia</taxon>
        <taxon>Anura</taxon>
        <taxon>Neobatrachia</taxon>
        <taxon>Ranoidea</taxon>
        <taxon>Ranidae</taxon>
        <taxon>Staurois</taxon>
    </lineage>
</organism>